<feature type="compositionally biased region" description="Polar residues" evidence="1">
    <location>
        <begin position="55"/>
        <end position="82"/>
    </location>
</feature>
<protein>
    <submittedName>
        <fullName evidence="2">Uncharacterized protein</fullName>
    </submittedName>
</protein>
<dbReference type="Proteomes" id="UP000233837">
    <property type="component" value="Unassembled WGS sequence"/>
</dbReference>
<evidence type="ECO:0000313" key="2">
    <source>
        <dbReference type="EMBL" id="PKU84595.1"/>
    </source>
</evidence>
<dbReference type="AlphaFoldDB" id="A0A2I0X9L1"/>
<dbReference type="EMBL" id="KZ502043">
    <property type="protein sequence ID" value="PKU84595.1"/>
    <property type="molecule type" value="Genomic_DNA"/>
</dbReference>
<feature type="region of interest" description="Disordered" evidence="1">
    <location>
        <begin position="1"/>
        <end position="29"/>
    </location>
</feature>
<feature type="compositionally biased region" description="Polar residues" evidence="1">
    <location>
        <begin position="102"/>
        <end position="113"/>
    </location>
</feature>
<gene>
    <name evidence="2" type="ORF">MA16_Dca026728</name>
</gene>
<reference evidence="2 3" key="1">
    <citation type="journal article" date="2016" name="Sci. Rep.">
        <title>The Dendrobium catenatum Lindl. genome sequence provides insights into polysaccharide synthase, floral development and adaptive evolution.</title>
        <authorList>
            <person name="Zhang G.Q."/>
            <person name="Xu Q."/>
            <person name="Bian C."/>
            <person name="Tsai W.C."/>
            <person name="Yeh C.M."/>
            <person name="Liu K.W."/>
            <person name="Yoshida K."/>
            <person name="Zhang L.S."/>
            <person name="Chang S.B."/>
            <person name="Chen F."/>
            <person name="Shi Y."/>
            <person name="Su Y.Y."/>
            <person name="Zhang Y.Q."/>
            <person name="Chen L.J."/>
            <person name="Yin Y."/>
            <person name="Lin M."/>
            <person name="Huang H."/>
            <person name="Deng H."/>
            <person name="Wang Z.W."/>
            <person name="Zhu S.L."/>
            <person name="Zhao X."/>
            <person name="Deng C."/>
            <person name="Niu S.C."/>
            <person name="Huang J."/>
            <person name="Wang M."/>
            <person name="Liu G.H."/>
            <person name="Yang H.J."/>
            <person name="Xiao X.J."/>
            <person name="Hsiao Y.Y."/>
            <person name="Wu W.L."/>
            <person name="Chen Y.Y."/>
            <person name="Mitsuda N."/>
            <person name="Ohme-Takagi M."/>
            <person name="Luo Y.B."/>
            <person name="Van de Peer Y."/>
            <person name="Liu Z.J."/>
        </authorList>
    </citation>
    <scope>NUCLEOTIDE SEQUENCE [LARGE SCALE GENOMIC DNA]</scope>
    <source>
        <tissue evidence="2">The whole plant</tissue>
    </source>
</reference>
<organism evidence="2 3">
    <name type="scientific">Dendrobium catenatum</name>
    <dbReference type="NCBI Taxonomy" id="906689"/>
    <lineage>
        <taxon>Eukaryota</taxon>
        <taxon>Viridiplantae</taxon>
        <taxon>Streptophyta</taxon>
        <taxon>Embryophyta</taxon>
        <taxon>Tracheophyta</taxon>
        <taxon>Spermatophyta</taxon>
        <taxon>Magnoliopsida</taxon>
        <taxon>Liliopsida</taxon>
        <taxon>Asparagales</taxon>
        <taxon>Orchidaceae</taxon>
        <taxon>Epidendroideae</taxon>
        <taxon>Malaxideae</taxon>
        <taxon>Dendrobiinae</taxon>
        <taxon>Dendrobium</taxon>
    </lineage>
</organism>
<name>A0A2I0X9L1_9ASPA</name>
<keyword evidence="3" id="KW-1185">Reference proteome</keyword>
<evidence type="ECO:0000313" key="3">
    <source>
        <dbReference type="Proteomes" id="UP000233837"/>
    </source>
</evidence>
<feature type="compositionally biased region" description="Basic and acidic residues" evidence="1">
    <location>
        <begin position="122"/>
        <end position="136"/>
    </location>
</feature>
<reference evidence="2 3" key="2">
    <citation type="journal article" date="2017" name="Nature">
        <title>The Apostasia genome and the evolution of orchids.</title>
        <authorList>
            <person name="Zhang G.Q."/>
            <person name="Liu K.W."/>
            <person name="Li Z."/>
            <person name="Lohaus R."/>
            <person name="Hsiao Y.Y."/>
            <person name="Niu S.C."/>
            <person name="Wang J.Y."/>
            <person name="Lin Y.C."/>
            <person name="Xu Q."/>
            <person name="Chen L.J."/>
            <person name="Yoshida K."/>
            <person name="Fujiwara S."/>
            <person name="Wang Z.W."/>
            <person name="Zhang Y.Q."/>
            <person name="Mitsuda N."/>
            <person name="Wang M."/>
            <person name="Liu G.H."/>
            <person name="Pecoraro L."/>
            <person name="Huang H.X."/>
            <person name="Xiao X.J."/>
            <person name="Lin M."/>
            <person name="Wu X.Y."/>
            <person name="Wu W.L."/>
            <person name="Chen Y.Y."/>
            <person name="Chang S.B."/>
            <person name="Sakamoto S."/>
            <person name="Ohme-Takagi M."/>
            <person name="Yagi M."/>
            <person name="Zeng S.J."/>
            <person name="Shen C.Y."/>
            <person name="Yeh C.M."/>
            <person name="Luo Y.B."/>
            <person name="Tsai W.C."/>
            <person name="Van de Peer Y."/>
            <person name="Liu Z.J."/>
        </authorList>
    </citation>
    <scope>NUCLEOTIDE SEQUENCE [LARGE SCALE GENOMIC DNA]</scope>
    <source>
        <tissue evidence="2">The whole plant</tissue>
    </source>
</reference>
<proteinExistence type="predicted"/>
<accession>A0A2I0X9L1</accession>
<feature type="compositionally biased region" description="Basic and acidic residues" evidence="1">
    <location>
        <begin position="1"/>
        <end position="20"/>
    </location>
</feature>
<feature type="region of interest" description="Disordered" evidence="1">
    <location>
        <begin position="45"/>
        <end position="149"/>
    </location>
</feature>
<sequence length="149" mass="16387">MSQRHFELSEQGRTSEDIRRLGGSLGLPQSLRGIRSLSRSRSLWPEKALDRGRASGSSLTPDPLSLWTSSIRTIPSRNQPGSLPSLLPFGTSPTLPLVSPDRASTSKPDSLSSRLLPLVFARQDRTRARHPVREPRPTPSGPSELLFAR</sequence>
<evidence type="ECO:0000256" key="1">
    <source>
        <dbReference type="SAM" id="MobiDB-lite"/>
    </source>
</evidence>